<keyword evidence="2" id="KW-0560">Oxidoreductase</keyword>
<evidence type="ECO:0000313" key="4">
    <source>
        <dbReference type="EMBL" id="TGD80662.1"/>
    </source>
</evidence>
<dbReference type="InterPro" id="IPR036291">
    <property type="entry name" value="NAD(P)-bd_dom_sf"/>
</dbReference>
<protein>
    <submittedName>
        <fullName evidence="4">SDR family oxidoreductase</fullName>
    </submittedName>
</protein>
<gene>
    <name evidence="4" type="ORF">EU557_12620</name>
</gene>
<name>A0A4Z0MLF4_9BACT</name>
<evidence type="ECO:0000256" key="2">
    <source>
        <dbReference type="ARBA" id="ARBA00023002"/>
    </source>
</evidence>
<comment type="similarity">
    <text evidence="1 3">Belongs to the short-chain dehydrogenases/reductases (SDR) family.</text>
</comment>
<evidence type="ECO:0000256" key="1">
    <source>
        <dbReference type="ARBA" id="ARBA00006484"/>
    </source>
</evidence>
<comment type="caution">
    <text evidence="4">The sequence shown here is derived from an EMBL/GenBank/DDBJ whole genome shotgun (WGS) entry which is preliminary data.</text>
</comment>
<dbReference type="Proteomes" id="UP000298284">
    <property type="component" value="Unassembled WGS sequence"/>
</dbReference>
<dbReference type="Gene3D" id="3.40.50.720">
    <property type="entry name" value="NAD(P)-binding Rossmann-like Domain"/>
    <property type="match status" value="1"/>
</dbReference>
<accession>A0A4Z0MLF4</accession>
<sequence>MPTDFLSGTKALITGGSSGLGFAMAQALADAGAAVLITGRSSATLNDALARLGHPADRVQALTMDVRDENSIAEALQWVQANWGGLDLLVNNAGIGMRTVNPEFMTAPQPFYKVSAAGFRDLIDTNLTGYFLVAKAFAPLLVAQGHGKIVNISMNHETMKRQGFIPYGPSRAGAESLSLIMAEDLREHNINVNMLLPGGATETGMIPEEQRAALPSHFSLLSPSIMARPIVFLASEASNGITGQRIVATEFDAWLTQQQA</sequence>
<proteinExistence type="inferred from homology"/>
<organism evidence="4 5">
    <name type="scientific">Hymenobacter wooponensis</name>
    <dbReference type="NCBI Taxonomy" id="1525360"/>
    <lineage>
        <taxon>Bacteria</taxon>
        <taxon>Pseudomonadati</taxon>
        <taxon>Bacteroidota</taxon>
        <taxon>Cytophagia</taxon>
        <taxon>Cytophagales</taxon>
        <taxon>Hymenobacteraceae</taxon>
        <taxon>Hymenobacter</taxon>
    </lineage>
</organism>
<dbReference type="OrthoDB" id="9804104at2"/>
<dbReference type="EMBL" id="SRKZ01000003">
    <property type="protein sequence ID" value="TGD80662.1"/>
    <property type="molecule type" value="Genomic_DNA"/>
</dbReference>
<keyword evidence="5" id="KW-1185">Reference proteome</keyword>
<dbReference type="PRINTS" id="PR00081">
    <property type="entry name" value="GDHRDH"/>
</dbReference>
<dbReference type="CDD" id="cd05233">
    <property type="entry name" value="SDR_c"/>
    <property type="match status" value="1"/>
</dbReference>
<dbReference type="PANTHER" id="PTHR43669">
    <property type="entry name" value="5-KETO-D-GLUCONATE 5-REDUCTASE"/>
    <property type="match status" value="1"/>
</dbReference>
<evidence type="ECO:0000256" key="3">
    <source>
        <dbReference type="RuleBase" id="RU000363"/>
    </source>
</evidence>
<evidence type="ECO:0000313" key="5">
    <source>
        <dbReference type="Proteomes" id="UP000298284"/>
    </source>
</evidence>
<dbReference type="Pfam" id="PF00106">
    <property type="entry name" value="adh_short"/>
    <property type="match status" value="1"/>
</dbReference>
<dbReference type="GO" id="GO:0016491">
    <property type="term" value="F:oxidoreductase activity"/>
    <property type="evidence" value="ECO:0007669"/>
    <property type="project" value="UniProtKB-KW"/>
</dbReference>
<dbReference type="SUPFAM" id="SSF51735">
    <property type="entry name" value="NAD(P)-binding Rossmann-fold domains"/>
    <property type="match status" value="1"/>
</dbReference>
<dbReference type="InterPro" id="IPR002347">
    <property type="entry name" value="SDR_fam"/>
</dbReference>
<dbReference type="PRINTS" id="PR00080">
    <property type="entry name" value="SDRFAMILY"/>
</dbReference>
<dbReference type="AlphaFoldDB" id="A0A4Z0MLF4"/>
<dbReference type="PANTHER" id="PTHR43669:SF3">
    <property type="entry name" value="ALCOHOL DEHYDROGENASE, PUTATIVE (AFU_ORTHOLOGUE AFUA_3G03445)-RELATED"/>
    <property type="match status" value="1"/>
</dbReference>
<dbReference type="RefSeq" id="WP_135530805.1">
    <property type="nucleotide sequence ID" value="NZ_SRKZ01000003.1"/>
</dbReference>
<reference evidence="4 5" key="1">
    <citation type="submission" date="2019-04" db="EMBL/GenBank/DDBJ databases">
        <authorList>
            <person name="Feng G."/>
            <person name="Zhang J."/>
            <person name="Zhu H."/>
        </authorList>
    </citation>
    <scope>NUCLEOTIDE SEQUENCE [LARGE SCALE GENOMIC DNA]</scope>
    <source>
        <strain evidence="4 5">JCM 19491</strain>
    </source>
</reference>